<keyword evidence="1" id="KW-0472">Membrane</keyword>
<feature type="transmembrane region" description="Helical" evidence="1">
    <location>
        <begin position="78"/>
        <end position="98"/>
    </location>
</feature>
<dbReference type="KEGG" id="cjap:GWK36_03340"/>
<dbReference type="EMBL" id="CP048029">
    <property type="protein sequence ID" value="QIK37178.1"/>
    <property type="molecule type" value="Genomic_DNA"/>
</dbReference>
<keyword evidence="1" id="KW-0812">Transmembrane</keyword>
<keyword evidence="4" id="KW-1185">Reference proteome</keyword>
<feature type="domain" description="CAAX prenyl protease 2/Lysostaphin resistance protein A-like" evidence="2">
    <location>
        <begin position="118"/>
        <end position="236"/>
    </location>
</feature>
<keyword evidence="3" id="KW-0378">Hydrolase</keyword>
<keyword evidence="3" id="KW-0645">Protease</keyword>
<dbReference type="GO" id="GO:0004175">
    <property type="term" value="F:endopeptidase activity"/>
    <property type="evidence" value="ECO:0007669"/>
    <property type="project" value="UniProtKB-ARBA"/>
</dbReference>
<feature type="transmembrane region" description="Helical" evidence="1">
    <location>
        <begin position="196"/>
        <end position="217"/>
    </location>
</feature>
<keyword evidence="1" id="KW-1133">Transmembrane helix</keyword>
<evidence type="ECO:0000256" key="1">
    <source>
        <dbReference type="SAM" id="Phobius"/>
    </source>
</evidence>
<protein>
    <submittedName>
        <fullName evidence="3">CPBP family intramembrane metalloprotease</fullName>
    </submittedName>
</protein>
<sequence>MRASLRFFVYLLICLLIAGLLTPPLLATGWSEIEAHRLMGRLAQVLILIGLWPFLRWQGLAERPALGLDVGWPALWRRLIWGWLGGSLMLGTLVWALLELTVRLPDPDPRDWPSLIGLIAQALTAGLAIGLLEEVFFRGALYAAICRESGVRAAMLWSAGLYAALHFMKPSALPEEGGFGAGAAFWMMAQAVLDLFQWKNLDSGVALLLAGLLLAWVRERSGNIGWCIGLHAGWVFVIQLTRRLTDGNPDAAWGWLAGSYDGVIGWLAALWIGVLILALWSVERTGRISR</sequence>
<dbReference type="GO" id="GO:0006508">
    <property type="term" value="P:proteolysis"/>
    <property type="evidence" value="ECO:0007669"/>
    <property type="project" value="UniProtKB-KW"/>
</dbReference>
<dbReference type="InterPro" id="IPR003675">
    <property type="entry name" value="Rce1/LyrA-like_dom"/>
</dbReference>
<evidence type="ECO:0000313" key="4">
    <source>
        <dbReference type="Proteomes" id="UP000502699"/>
    </source>
</evidence>
<accession>A0A6G7VBF1</accession>
<evidence type="ECO:0000313" key="3">
    <source>
        <dbReference type="EMBL" id="QIK37178.1"/>
    </source>
</evidence>
<dbReference type="AlphaFoldDB" id="A0A6G7VBF1"/>
<feature type="transmembrane region" description="Helical" evidence="1">
    <location>
        <begin position="7"/>
        <end position="26"/>
    </location>
</feature>
<feature type="transmembrane region" description="Helical" evidence="1">
    <location>
        <begin position="149"/>
        <end position="168"/>
    </location>
</feature>
<evidence type="ECO:0000259" key="2">
    <source>
        <dbReference type="Pfam" id="PF02517"/>
    </source>
</evidence>
<keyword evidence="3" id="KW-0482">Metalloprotease</keyword>
<dbReference type="GO" id="GO:0080120">
    <property type="term" value="P:CAAX-box protein maturation"/>
    <property type="evidence" value="ECO:0007669"/>
    <property type="project" value="UniProtKB-ARBA"/>
</dbReference>
<feature type="transmembrane region" description="Helical" evidence="1">
    <location>
        <begin position="262"/>
        <end position="282"/>
    </location>
</feature>
<dbReference type="Pfam" id="PF02517">
    <property type="entry name" value="Rce1-like"/>
    <property type="match status" value="1"/>
</dbReference>
<name>A0A6G7VBF1_9GAMM</name>
<dbReference type="Proteomes" id="UP000502699">
    <property type="component" value="Chromosome"/>
</dbReference>
<gene>
    <name evidence="3" type="ORF">GWK36_03340</name>
</gene>
<dbReference type="GO" id="GO:0008237">
    <property type="term" value="F:metallopeptidase activity"/>
    <property type="evidence" value="ECO:0007669"/>
    <property type="project" value="UniProtKB-KW"/>
</dbReference>
<feature type="transmembrane region" description="Helical" evidence="1">
    <location>
        <begin position="118"/>
        <end position="137"/>
    </location>
</feature>
<feature type="transmembrane region" description="Helical" evidence="1">
    <location>
        <begin position="38"/>
        <end position="57"/>
    </location>
</feature>
<proteinExistence type="predicted"/>
<reference evidence="4" key="1">
    <citation type="submission" date="2020-01" db="EMBL/GenBank/DDBJ databases">
        <title>Caldichromatium gen. nov., sp. nov., a thermophilic purple sulfur bacterium member of the family Chromatiaceae isolated from Nakabusa hot spring, Japan.</title>
        <authorList>
            <person name="Saini M.K."/>
            <person name="Hanada S."/>
            <person name="Tank M."/>
        </authorList>
    </citation>
    <scope>NUCLEOTIDE SEQUENCE [LARGE SCALE GENOMIC DNA]</scope>
    <source>
        <strain evidence="4">No.7</strain>
    </source>
</reference>
<feature type="transmembrane region" description="Helical" evidence="1">
    <location>
        <begin position="224"/>
        <end position="242"/>
    </location>
</feature>
<dbReference type="RefSeq" id="WP_166269949.1">
    <property type="nucleotide sequence ID" value="NZ_CP048029.1"/>
</dbReference>
<organism evidence="3 4">
    <name type="scientific">Caldichromatium japonicum</name>
    <dbReference type="NCBI Taxonomy" id="2699430"/>
    <lineage>
        <taxon>Bacteria</taxon>
        <taxon>Pseudomonadati</taxon>
        <taxon>Pseudomonadota</taxon>
        <taxon>Gammaproteobacteria</taxon>
        <taxon>Chromatiales</taxon>
        <taxon>Chromatiaceae</taxon>
        <taxon>Caldichromatium</taxon>
    </lineage>
</organism>